<proteinExistence type="inferred from homology"/>
<dbReference type="KEGG" id="rom:EI983_05745"/>
<feature type="coiled-coil region" evidence="8">
    <location>
        <begin position="104"/>
        <end position="131"/>
    </location>
</feature>
<dbReference type="CDD" id="cd09165">
    <property type="entry name" value="PLDc_PaPPK1_C1_like"/>
    <property type="match status" value="1"/>
</dbReference>
<feature type="binding site" evidence="6">
    <location>
        <position position="483"/>
    </location>
    <ligand>
        <name>ATP</name>
        <dbReference type="ChEBI" id="CHEBI:30616"/>
    </ligand>
</feature>
<feature type="binding site" evidence="6">
    <location>
        <position position="390"/>
    </location>
    <ligand>
        <name>Mg(2+)</name>
        <dbReference type="ChEBI" id="CHEBI:18420"/>
    </ligand>
</feature>
<feature type="binding site" evidence="6">
    <location>
        <position position="420"/>
    </location>
    <ligand>
        <name>Mg(2+)</name>
        <dbReference type="ChEBI" id="CHEBI:18420"/>
    </ligand>
</feature>
<evidence type="ECO:0000256" key="4">
    <source>
        <dbReference type="ARBA" id="ARBA00022777"/>
    </source>
</evidence>
<evidence type="ECO:0000256" key="8">
    <source>
        <dbReference type="SAM" id="Coils"/>
    </source>
</evidence>
<gene>
    <name evidence="6" type="primary">ppk</name>
    <name evidence="13" type="ORF">EI983_05745</name>
</gene>
<dbReference type="NCBIfam" id="NF003918">
    <property type="entry name" value="PRK05443.1-2"/>
    <property type="match status" value="1"/>
</dbReference>
<dbReference type="Gene3D" id="3.30.870.10">
    <property type="entry name" value="Endonuclease Chain A"/>
    <property type="match status" value="2"/>
</dbReference>
<dbReference type="Pfam" id="PF13090">
    <property type="entry name" value="PP_kinase_C"/>
    <property type="match status" value="1"/>
</dbReference>
<keyword evidence="6" id="KW-0460">Magnesium</keyword>
<evidence type="ECO:0000256" key="7">
    <source>
        <dbReference type="RuleBase" id="RU003800"/>
    </source>
</evidence>
<dbReference type="NCBIfam" id="TIGR03705">
    <property type="entry name" value="poly_P_kin"/>
    <property type="match status" value="1"/>
</dbReference>
<dbReference type="OrthoDB" id="9761456at2"/>
<evidence type="ECO:0000256" key="6">
    <source>
        <dbReference type="HAMAP-Rule" id="MF_00347"/>
    </source>
</evidence>
<evidence type="ECO:0000259" key="12">
    <source>
        <dbReference type="Pfam" id="PF17941"/>
    </source>
</evidence>
<dbReference type="Gene3D" id="3.30.1840.10">
    <property type="entry name" value="Polyphosphate kinase middle domain"/>
    <property type="match status" value="1"/>
</dbReference>
<dbReference type="Gene3D" id="1.20.58.310">
    <property type="entry name" value="Polyphosphate kinase N-terminal domain"/>
    <property type="match status" value="1"/>
</dbReference>
<dbReference type="NCBIfam" id="NF003919">
    <property type="entry name" value="PRK05443.1-4"/>
    <property type="match status" value="1"/>
</dbReference>
<dbReference type="NCBIfam" id="NF003917">
    <property type="entry name" value="PRK05443.1-1"/>
    <property type="match status" value="1"/>
</dbReference>
<dbReference type="InterPro" id="IPR003414">
    <property type="entry name" value="PP_kinase"/>
</dbReference>
<accession>A0A6I6IUB2</accession>
<dbReference type="InterPro" id="IPR025198">
    <property type="entry name" value="PPK_N_dom"/>
</dbReference>
<feature type="domain" description="Polyphosphate kinase N-terminal" evidence="10">
    <location>
        <begin position="28"/>
        <end position="132"/>
    </location>
</feature>
<dbReference type="EMBL" id="CP034348">
    <property type="protein sequence ID" value="QGY00316.1"/>
    <property type="molecule type" value="Genomic_DNA"/>
</dbReference>
<dbReference type="SUPFAM" id="SSF140356">
    <property type="entry name" value="PPK N-terminal domain-like"/>
    <property type="match status" value="1"/>
</dbReference>
<feature type="domain" description="Polyphosphate kinase C-terminal" evidence="12">
    <location>
        <begin position="346"/>
        <end position="510"/>
    </location>
</feature>
<organism evidence="13 14">
    <name type="scientific">Roseovarius faecimaris</name>
    <dbReference type="NCBI Taxonomy" id="2494550"/>
    <lineage>
        <taxon>Bacteria</taxon>
        <taxon>Pseudomonadati</taxon>
        <taxon>Pseudomonadota</taxon>
        <taxon>Alphaproteobacteria</taxon>
        <taxon>Rhodobacterales</taxon>
        <taxon>Roseobacteraceae</taxon>
        <taxon>Roseovarius</taxon>
    </lineage>
</organism>
<comment type="catalytic activity">
    <reaction evidence="6 7">
        <text>[phosphate](n) + ATP = [phosphate](n+1) + ADP</text>
        <dbReference type="Rhea" id="RHEA:19573"/>
        <dbReference type="Rhea" id="RHEA-COMP:9859"/>
        <dbReference type="Rhea" id="RHEA-COMP:14280"/>
        <dbReference type="ChEBI" id="CHEBI:16838"/>
        <dbReference type="ChEBI" id="CHEBI:30616"/>
        <dbReference type="ChEBI" id="CHEBI:456216"/>
        <dbReference type="EC" id="2.7.4.1"/>
    </reaction>
</comment>
<dbReference type="PANTHER" id="PTHR30218">
    <property type="entry name" value="POLYPHOSPHATE KINASE"/>
    <property type="match status" value="1"/>
</dbReference>
<dbReference type="InterPro" id="IPR025200">
    <property type="entry name" value="PPK_C_dom2"/>
</dbReference>
<dbReference type="AlphaFoldDB" id="A0A6I6IUB2"/>
<dbReference type="GO" id="GO:0006799">
    <property type="term" value="P:polyphosphate biosynthetic process"/>
    <property type="evidence" value="ECO:0007669"/>
    <property type="project" value="UniProtKB-UniRule"/>
</dbReference>
<dbReference type="Proteomes" id="UP000428330">
    <property type="component" value="Chromosome"/>
</dbReference>
<keyword evidence="3 6" id="KW-0547">Nucleotide-binding</keyword>
<feature type="domain" description="Polyphosphate kinase middle" evidence="9">
    <location>
        <begin position="142"/>
        <end position="319"/>
    </location>
</feature>
<dbReference type="InterPro" id="IPR041108">
    <property type="entry name" value="PP_kinase_C_1"/>
</dbReference>
<dbReference type="Pfam" id="PF02503">
    <property type="entry name" value="PP_kinase"/>
    <property type="match status" value="1"/>
</dbReference>
<comment type="cofactor">
    <cofactor evidence="6">
        <name>Mg(2+)</name>
        <dbReference type="ChEBI" id="CHEBI:18420"/>
    </cofactor>
</comment>
<dbReference type="CDD" id="cd09168">
    <property type="entry name" value="PLDc_PaPPK1_C2_like"/>
    <property type="match status" value="1"/>
</dbReference>
<feature type="binding site" evidence="6">
    <location>
        <position position="607"/>
    </location>
    <ligand>
        <name>ATP</name>
        <dbReference type="ChEBI" id="CHEBI:30616"/>
    </ligand>
</feature>
<feature type="binding site" evidence="6">
    <location>
        <position position="579"/>
    </location>
    <ligand>
        <name>ATP</name>
        <dbReference type="ChEBI" id="CHEBI:30616"/>
    </ligand>
</feature>
<evidence type="ECO:0000256" key="5">
    <source>
        <dbReference type="ARBA" id="ARBA00022840"/>
    </source>
</evidence>
<dbReference type="GO" id="GO:0008976">
    <property type="term" value="F:polyphosphate kinase activity"/>
    <property type="evidence" value="ECO:0007669"/>
    <property type="project" value="UniProtKB-UniRule"/>
</dbReference>
<dbReference type="NCBIfam" id="NF003921">
    <property type="entry name" value="PRK05443.2-2"/>
    <property type="match status" value="1"/>
</dbReference>
<dbReference type="InterPro" id="IPR036830">
    <property type="entry name" value="PP_kinase_middle_dom_sf"/>
</dbReference>
<keyword evidence="2 6" id="KW-0808">Transferase</keyword>
<keyword evidence="5 6" id="KW-0067">ATP-binding</keyword>
<evidence type="ECO:0000259" key="9">
    <source>
        <dbReference type="Pfam" id="PF02503"/>
    </source>
</evidence>
<protein>
    <recommendedName>
        <fullName evidence="6 7">Polyphosphate kinase</fullName>
        <ecNumber evidence="6 7">2.7.4.1</ecNumber>
    </recommendedName>
    <alternativeName>
        <fullName evidence="6">ATP-polyphosphate phosphotransferase</fullName>
    </alternativeName>
    <alternativeName>
        <fullName evidence="6">Polyphosphoric acid kinase</fullName>
    </alternativeName>
</protein>
<keyword evidence="14" id="KW-1185">Reference proteome</keyword>
<keyword evidence="1 6" id="KW-0597">Phosphoprotein</keyword>
<dbReference type="GO" id="GO:0005524">
    <property type="term" value="F:ATP binding"/>
    <property type="evidence" value="ECO:0007669"/>
    <property type="project" value="UniProtKB-KW"/>
</dbReference>
<evidence type="ECO:0000256" key="1">
    <source>
        <dbReference type="ARBA" id="ARBA00022553"/>
    </source>
</evidence>
<dbReference type="InterPro" id="IPR036832">
    <property type="entry name" value="PPK_N_dom_sf"/>
</dbReference>
<dbReference type="PANTHER" id="PTHR30218:SF0">
    <property type="entry name" value="POLYPHOSPHATE KINASE"/>
    <property type="match status" value="1"/>
</dbReference>
<dbReference type="InterPro" id="IPR024953">
    <property type="entry name" value="PP_kinase_middle"/>
</dbReference>
<evidence type="ECO:0000313" key="13">
    <source>
        <dbReference type="EMBL" id="QGY00316.1"/>
    </source>
</evidence>
<dbReference type="RefSeq" id="WP_157708995.1">
    <property type="nucleotide sequence ID" value="NZ_CP034348.1"/>
</dbReference>
<dbReference type="EC" id="2.7.4.1" evidence="6 7"/>
<dbReference type="GO" id="GO:0046872">
    <property type="term" value="F:metal ion binding"/>
    <property type="evidence" value="ECO:0007669"/>
    <property type="project" value="UniProtKB-KW"/>
</dbReference>
<evidence type="ECO:0000259" key="11">
    <source>
        <dbReference type="Pfam" id="PF13090"/>
    </source>
</evidence>
<comment type="similarity">
    <text evidence="6 7">Belongs to the polyphosphate kinase 1 (PPK1) family.</text>
</comment>
<dbReference type="PIRSF" id="PIRSF015589">
    <property type="entry name" value="PP_kinase"/>
    <property type="match status" value="1"/>
</dbReference>
<name>A0A6I6IUB2_9RHOB</name>
<dbReference type="GO" id="GO:0009358">
    <property type="term" value="C:polyphosphate kinase complex"/>
    <property type="evidence" value="ECO:0007669"/>
    <property type="project" value="InterPro"/>
</dbReference>
<dbReference type="HAMAP" id="MF_00347">
    <property type="entry name" value="Polyphosphate_kinase"/>
    <property type="match status" value="1"/>
</dbReference>
<evidence type="ECO:0000256" key="2">
    <source>
        <dbReference type="ARBA" id="ARBA00022679"/>
    </source>
</evidence>
<keyword evidence="4 6" id="KW-0418">Kinase</keyword>
<dbReference type="SUPFAM" id="SSF56024">
    <property type="entry name" value="Phospholipase D/nuclease"/>
    <property type="match status" value="2"/>
</dbReference>
<keyword evidence="8" id="KW-0175">Coiled coil</keyword>
<feature type="active site" description="Phosphohistidine intermediate" evidence="6">
    <location>
        <position position="450"/>
    </location>
</feature>
<comment type="PTM">
    <text evidence="6 7">An intermediate of this reaction is the autophosphorylated ppk in which a phosphate is covalently linked to a histidine residue through a N-P bond.</text>
</comment>
<feature type="binding site" evidence="6">
    <location>
        <position position="66"/>
    </location>
    <ligand>
        <name>ATP</name>
        <dbReference type="ChEBI" id="CHEBI:30616"/>
    </ligand>
</feature>
<dbReference type="Pfam" id="PF17941">
    <property type="entry name" value="PP_kinase_C_1"/>
    <property type="match status" value="1"/>
</dbReference>
<dbReference type="Pfam" id="PF13089">
    <property type="entry name" value="PP_kinase_N"/>
    <property type="match status" value="1"/>
</dbReference>
<evidence type="ECO:0000313" key="14">
    <source>
        <dbReference type="Proteomes" id="UP000428330"/>
    </source>
</evidence>
<feature type="domain" description="Polyphosphate kinase C-terminal" evidence="11">
    <location>
        <begin position="518"/>
        <end position="686"/>
    </location>
</feature>
<reference evidence="14" key="1">
    <citation type="submission" date="2018-12" db="EMBL/GenBank/DDBJ databases">
        <title>Complete genome sequence of Roseovarius sp. MME-070.</title>
        <authorList>
            <person name="Nam Y.-D."/>
            <person name="Kang J."/>
            <person name="Chung W.-H."/>
            <person name="Park Y.S."/>
        </authorList>
    </citation>
    <scope>NUCLEOTIDE SEQUENCE [LARGE SCALE GENOMIC DNA]</scope>
    <source>
        <strain evidence="14">MME-070</strain>
    </source>
</reference>
<comment type="function">
    <text evidence="6 7">Catalyzes the reversible transfer of the terminal phosphate of ATP to form a long-chain polyphosphate (polyP).</text>
</comment>
<evidence type="ECO:0000259" key="10">
    <source>
        <dbReference type="Pfam" id="PF13089"/>
    </source>
</evidence>
<keyword evidence="6" id="KW-0479">Metal-binding</keyword>
<evidence type="ECO:0000256" key="3">
    <source>
        <dbReference type="ARBA" id="ARBA00022741"/>
    </source>
</evidence>
<sequence length="724" mass="81581">MLTSDFLASDLQAPVELPDLDITGPGRFFNRELSWLGFNWRVLEEAENPRVPLLERLRFLSISANNLDEFYNVRVAGLRELAHAGNTTPAADGLTPAEQLVLINEDARKLLQAQQRTYQALRREMEAENLSILDLGQLTEADKTYLEDVFLNRVFAVLSPLAIDPAHPFPFIPNLGYSLALQLERKTDKRPLQALLPIPQMIDRFVTLPAHEGTHRFLPLEELLLLHLDSLFPGYRYKGHCTFRVLRDSDLEVEEEAEDLVREFEVALKRRRRGEVVRLKISSDAPKGLRRVIMDELHVTPDEVVEVEGIIGLADLSELVIDTRPDLLWPSFTPRVPERVQDFDGDMFAAIRQKDMLLHHPYETFDMVIRFLSQAARDPDVVAIKQTLYRTSHDSPIVAALCEAAEEGKSVTALVELKARFDEAANIRQSRRLERAGAHVVYGFMDWKTHAKISTVVRREGENLVTYTHYGTGNYHPITAKIYTDLSFFTCNAALGRDATKVFNYLSGYALPERLENLAISPHHLKDRLIEMIGQEAENARNGEPSEIWAKMNSLIEPDVIDALYAASQAGVKISLVVRGICGLRPGIKGLSENIRVKSIVGRFLEHSRIVCFGNGRELPSKKARVFISSADWMGRNLNRRIETLVEIENPTVKAQIVSQIMAANMADVAQSWVMAPDGSFTRMQVPEGEFAFNCHRFFMENPSLSGRGSAGAADVPQLTHTED</sequence>
<dbReference type="SUPFAM" id="SSF143724">
    <property type="entry name" value="PHP14-like"/>
    <property type="match status" value="1"/>
</dbReference>